<organism evidence="2 3">
    <name type="scientific">Streptomyces roseiscleroticus</name>
    <dbReference type="NCBI Taxonomy" id="1972"/>
    <lineage>
        <taxon>Bacteria</taxon>
        <taxon>Bacillati</taxon>
        <taxon>Actinomycetota</taxon>
        <taxon>Actinomycetes</taxon>
        <taxon>Kitasatosporales</taxon>
        <taxon>Streptomycetaceae</taxon>
        <taxon>Streptomyces</taxon>
    </lineage>
</organism>
<name>A0ABP5RQM9_9ACTN</name>
<dbReference type="EMBL" id="BAAASN010000012">
    <property type="protein sequence ID" value="GAA2271090.1"/>
    <property type="molecule type" value="Genomic_DNA"/>
</dbReference>
<proteinExistence type="predicted"/>
<evidence type="ECO:0000313" key="3">
    <source>
        <dbReference type="Proteomes" id="UP001500442"/>
    </source>
</evidence>
<dbReference type="Proteomes" id="UP001500442">
    <property type="component" value="Unassembled WGS sequence"/>
</dbReference>
<reference evidence="3" key="1">
    <citation type="journal article" date="2019" name="Int. J. Syst. Evol. Microbiol.">
        <title>The Global Catalogue of Microorganisms (GCM) 10K type strain sequencing project: providing services to taxonomists for standard genome sequencing and annotation.</title>
        <authorList>
            <consortium name="The Broad Institute Genomics Platform"/>
            <consortium name="The Broad Institute Genome Sequencing Center for Infectious Disease"/>
            <person name="Wu L."/>
            <person name="Ma J."/>
        </authorList>
    </citation>
    <scope>NUCLEOTIDE SEQUENCE [LARGE SCALE GENOMIC DNA]</scope>
    <source>
        <strain evidence="3">JCM 4823</strain>
    </source>
</reference>
<comment type="caution">
    <text evidence="2">The sequence shown here is derived from an EMBL/GenBank/DDBJ whole genome shotgun (WGS) entry which is preliminary data.</text>
</comment>
<gene>
    <name evidence="2" type="ORF">GCM10010368_45460</name>
</gene>
<keyword evidence="3" id="KW-1185">Reference proteome</keyword>
<sequence>MRQARGRGNRIGQRQPGVLDGRPRQRYARRPGLAVPTAASGAARFPGAARSVRIMWAAVGVTWAAVGAARPVDVLPLRVLPLRVLPLRVLPLRVLPLRVLPLRVLPLRALPLRPVFLARALHAPAPVLLVVLVGPVPAAPRRPVVPGALAVLPVCLEPVRVAGHTAPP</sequence>
<evidence type="ECO:0000256" key="1">
    <source>
        <dbReference type="SAM" id="MobiDB-lite"/>
    </source>
</evidence>
<protein>
    <submittedName>
        <fullName evidence="2">Uncharacterized protein</fullName>
    </submittedName>
</protein>
<feature type="region of interest" description="Disordered" evidence="1">
    <location>
        <begin position="1"/>
        <end position="23"/>
    </location>
</feature>
<accession>A0ABP5RQM9</accession>
<evidence type="ECO:0000313" key="2">
    <source>
        <dbReference type="EMBL" id="GAA2271090.1"/>
    </source>
</evidence>